<name>A0A1H2LV58_9ACTN</name>
<dbReference type="AlphaFoldDB" id="A0A1H2LV58"/>
<feature type="compositionally biased region" description="Low complexity" evidence="10">
    <location>
        <begin position="306"/>
        <end position="315"/>
    </location>
</feature>
<proteinExistence type="inferred from homology"/>
<dbReference type="GO" id="GO:0046677">
    <property type="term" value="P:response to antibiotic"/>
    <property type="evidence" value="ECO:0007669"/>
    <property type="project" value="UniProtKB-UniRule"/>
</dbReference>
<dbReference type="InterPro" id="IPR001460">
    <property type="entry name" value="PCN-bd_Tpept"/>
</dbReference>
<evidence type="ECO:0000256" key="3">
    <source>
        <dbReference type="ARBA" id="ARBA00007898"/>
    </source>
</evidence>
<dbReference type="Gene3D" id="3.30.1390.30">
    <property type="entry name" value="Penicillin-binding protein 2a, domain 3"/>
    <property type="match status" value="1"/>
</dbReference>
<keyword evidence="5 11" id="KW-0732">Signal</keyword>
<evidence type="ECO:0000256" key="6">
    <source>
        <dbReference type="ARBA" id="ARBA00022801"/>
    </source>
</evidence>
<keyword evidence="15" id="KW-1185">Reference proteome</keyword>
<keyword evidence="8 9" id="KW-0046">Antibiotic resistance</keyword>
<feature type="compositionally biased region" description="Low complexity" evidence="10">
    <location>
        <begin position="325"/>
        <end position="334"/>
    </location>
</feature>
<evidence type="ECO:0000256" key="11">
    <source>
        <dbReference type="SAM" id="SignalP"/>
    </source>
</evidence>
<dbReference type="SUPFAM" id="SSF56519">
    <property type="entry name" value="Penicillin binding protein dimerisation domain"/>
    <property type="match status" value="1"/>
</dbReference>
<dbReference type="GO" id="GO:0071972">
    <property type="term" value="F:peptidoglycan L,D-transpeptidase activity"/>
    <property type="evidence" value="ECO:0007669"/>
    <property type="project" value="TreeGrafter"/>
</dbReference>
<protein>
    <recommendedName>
        <fullName evidence="4 9">Beta-lactamase</fullName>
        <ecNumber evidence="4 9">3.5.2.6</ecNumber>
    </recommendedName>
</protein>
<evidence type="ECO:0000313" key="15">
    <source>
        <dbReference type="Proteomes" id="UP000198825"/>
    </source>
</evidence>
<evidence type="ECO:0000313" key="14">
    <source>
        <dbReference type="EMBL" id="SDU84903.1"/>
    </source>
</evidence>
<evidence type="ECO:0000256" key="10">
    <source>
        <dbReference type="SAM" id="MobiDB-lite"/>
    </source>
</evidence>
<dbReference type="InterPro" id="IPR050515">
    <property type="entry name" value="Beta-lactam/transpept"/>
</dbReference>
<dbReference type="GO" id="GO:0071555">
    <property type="term" value="P:cell wall organization"/>
    <property type="evidence" value="ECO:0007669"/>
    <property type="project" value="TreeGrafter"/>
</dbReference>
<evidence type="ECO:0000259" key="12">
    <source>
        <dbReference type="Pfam" id="PF00905"/>
    </source>
</evidence>
<dbReference type="Pfam" id="PF00905">
    <property type="entry name" value="Transpeptidase"/>
    <property type="match status" value="1"/>
</dbReference>
<dbReference type="Pfam" id="PF03717">
    <property type="entry name" value="PBP_dimer"/>
    <property type="match status" value="1"/>
</dbReference>
<feature type="region of interest" description="Disordered" evidence="10">
    <location>
        <begin position="305"/>
        <end position="334"/>
    </location>
</feature>
<dbReference type="GO" id="GO:0005886">
    <property type="term" value="C:plasma membrane"/>
    <property type="evidence" value="ECO:0007669"/>
    <property type="project" value="TreeGrafter"/>
</dbReference>
<dbReference type="PROSITE" id="PS51257">
    <property type="entry name" value="PROKAR_LIPOPROTEIN"/>
    <property type="match status" value="1"/>
</dbReference>
<sequence>MRRGVGLVVLALLAAGCSGGPSPSPPPGTDAARQVAVQLAAALEKKDLKPVAFADAAGPETDAKLQPLVRGMGTVDPEVEVTGVDGSADQASATLAYRWAFPGVAQPWTYDTTVTLRRQDGTWRPVWSPTLLEPGLDGSNRLTQRRLQPDRGELLGEDGDPVVTSRPVVRIGLDKANLPSADQERSARRLAKLVDISADPYVERVERAGPQAFVPAITFRAKDSRRPTNKEVFAIRGALPVQDEAMLAPTSGFASALLGQVGDATAEVVEASDGAVTDGDQVGLSGLQKRYDEQMRGTPGVRVEHAAATAASASPSPEPGEDPSGDPTAEPTPAAEAPLFEVDPVAGKPLETTLNVGLQELAERSLAKNDGAASLVAVRPSTGAVLAVANNAATDGQPVANAGQVQPGSTFKVVSALALLRAGLKPSSPVSCPRTVTVDGRTYENYDDYPASKLGRIDLATAFAQSCNTAFIGQRDELGKSDLRSAAASLGVGTDYDVGFPAYFGSVPTGGDANVRAEAIFGQGKDQVSPLAMALVAASVEGGRTVLPTLVAGQKPASTAKPLSASEAAALKSLMRGVVTEGSGARLARLDGPAVIAKTGTAEYGARTPPRTHAWMIAAQGDLAVAVYVQDGSSGSGTAGPLLESFLRGAR</sequence>
<dbReference type="PROSITE" id="PS00337">
    <property type="entry name" value="BETA_LACTAMASE_D"/>
    <property type="match status" value="1"/>
</dbReference>
<organism evidence="14 15">
    <name type="scientific">Microlunatus sagamiharensis</name>
    <dbReference type="NCBI Taxonomy" id="546874"/>
    <lineage>
        <taxon>Bacteria</taxon>
        <taxon>Bacillati</taxon>
        <taxon>Actinomycetota</taxon>
        <taxon>Actinomycetes</taxon>
        <taxon>Propionibacteriales</taxon>
        <taxon>Propionibacteriaceae</taxon>
        <taxon>Microlunatus</taxon>
    </lineage>
</organism>
<keyword evidence="6 9" id="KW-0378">Hydrolase</keyword>
<evidence type="ECO:0000256" key="2">
    <source>
        <dbReference type="ARBA" id="ARBA00007171"/>
    </source>
</evidence>
<dbReference type="Proteomes" id="UP000198825">
    <property type="component" value="Chromosome I"/>
</dbReference>
<keyword evidence="14" id="KW-0131">Cell cycle</keyword>
<dbReference type="GO" id="GO:0008800">
    <property type="term" value="F:beta-lactamase activity"/>
    <property type="evidence" value="ECO:0007669"/>
    <property type="project" value="UniProtKB-UniRule"/>
</dbReference>
<evidence type="ECO:0000259" key="13">
    <source>
        <dbReference type="Pfam" id="PF03717"/>
    </source>
</evidence>
<comment type="catalytic activity">
    <reaction evidence="9">
        <text>a beta-lactam + H2O = a substituted beta-amino acid</text>
        <dbReference type="Rhea" id="RHEA:20401"/>
        <dbReference type="ChEBI" id="CHEBI:15377"/>
        <dbReference type="ChEBI" id="CHEBI:35627"/>
        <dbReference type="ChEBI" id="CHEBI:140347"/>
        <dbReference type="EC" id="3.5.2.6"/>
    </reaction>
</comment>
<feature type="signal peptide" evidence="11">
    <location>
        <begin position="1"/>
        <end position="19"/>
    </location>
</feature>
<feature type="domain" description="Penicillin-binding protein dimerisation" evidence="13">
    <location>
        <begin position="148"/>
        <end position="303"/>
    </location>
</feature>
<dbReference type="GO" id="GO:0017001">
    <property type="term" value="P:antibiotic catabolic process"/>
    <property type="evidence" value="ECO:0007669"/>
    <property type="project" value="InterPro"/>
</dbReference>
<comment type="subcellular location">
    <subcellularLocation>
        <location evidence="1">Membrane</location>
    </subcellularLocation>
</comment>
<dbReference type="RefSeq" id="WP_197680613.1">
    <property type="nucleotide sequence ID" value="NZ_LT629799.1"/>
</dbReference>
<dbReference type="EC" id="3.5.2.6" evidence="4 9"/>
<dbReference type="EMBL" id="LT629799">
    <property type="protein sequence ID" value="SDU84903.1"/>
    <property type="molecule type" value="Genomic_DNA"/>
</dbReference>
<feature type="domain" description="Penicillin-binding protein transpeptidase" evidence="12">
    <location>
        <begin position="374"/>
        <end position="644"/>
    </location>
</feature>
<accession>A0A1H2LV58</accession>
<keyword evidence="7" id="KW-0472">Membrane</keyword>
<dbReference type="InterPro" id="IPR036138">
    <property type="entry name" value="PBP_dimer_sf"/>
</dbReference>
<dbReference type="GO" id="GO:0008658">
    <property type="term" value="F:penicillin binding"/>
    <property type="evidence" value="ECO:0007669"/>
    <property type="project" value="InterPro"/>
</dbReference>
<dbReference type="PANTHER" id="PTHR30627:SF24">
    <property type="entry name" value="PENICILLIN-BINDING PROTEIN 4B"/>
    <property type="match status" value="1"/>
</dbReference>
<dbReference type="Gene3D" id="3.40.710.10">
    <property type="entry name" value="DD-peptidase/beta-lactamase superfamily"/>
    <property type="match status" value="1"/>
</dbReference>
<keyword evidence="14" id="KW-0132">Cell division</keyword>
<reference evidence="15" key="1">
    <citation type="submission" date="2016-10" db="EMBL/GenBank/DDBJ databases">
        <authorList>
            <person name="Varghese N."/>
            <person name="Submissions S."/>
        </authorList>
    </citation>
    <scope>NUCLEOTIDE SEQUENCE [LARGE SCALE GENOMIC DNA]</scope>
    <source>
        <strain evidence="15">DSM 21743</strain>
    </source>
</reference>
<dbReference type="GO" id="GO:0051301">
    <property type="term" value="P:cell division"/>
    <property type="evidence" value="ECO:0007669"/>
    <property type="project" value="UniProtKB-KW"/>
</dbReference>
<feature type="region of interest" description="Disordered" evidence="10">
    <location>
        <begin position="135"/>
        <end position="161"/>
    </location>
</feature>
<dbReference type="STRING" id="546874.SAMN04488544_0910"/>
<gene>
    <name evidence="14" type="ORF">SAMN04488544_0910</name>
</gene>
<dbReference type="PANTHER" id="PTHR30627">
    <property type="entry name" value="PEPTIDOGLYCAN D,D-TRANSPEPTIDASE"/>
    <property type="match status" value="1"/>
</dbReference>
<dbReference type="InterPro" id="IPR002137">
    <property type="entry name" value="Beta-lactam_class-D_AS"/>
</dbReference>
<evidence type="ECO:0000256" key="4">
    <source>
        <dbReference type="ARBA" id="ARBA00012865"/>
    </source>
</evidence>
<dbReference type="SUPFAM" id="SSF56601">
    <property type="entry name" value="beta-lactamase/transpeptidase-like"/>
    <property type="match status" value="1"/>
</dbReference>
<evidence type="ECO:0000256" key="5">
    <source>
        <dbReference type="ARBA" id="ARBA00022729"/>
    </source>
</evidence>
<comment type="similarity">
    <text evidence="2">Belongs to the transpeptidase family.</text>
</comment>
<evidence type="ECO:0000256" key="8">
    <source>
        <dbReference type="ARBA" id="ARBA00023251"/>
    </source>
</evidence>
<evidence type="ECO:0000256" key="1">
    <source>
        <dbReference type="ARBA" id="ARBA00004370"/>
    </source>
</evidence>
<feature type="chain" id="PRO_5039302405" description="Beta-lactamase" evidence="11">
    <location>
        <begin position="20"/>
        <end position="651"/>
    </location>
</feature>
<evidence type="ECO:0000256" key="9">
    <source>
        <dbReference type="RuleBase" id="RU361140"/>
    </source>
</evidence>
<comment type="similarity">
    <text evidence="3 9">Belongs to the class-D beta-lactamase family.</text>
</comment>
<dbReference type="Gene3D" id="3.90.1310.10">
    <property type="entry name" value="Penicillin-binding protein 2a (Domain 2)"/>
    <property type="match status" value="1"/>
</dbReference>
<dbReference type="InterPro" id="IPR012338">
    <property type="entry name" value="Beta-lactam/transpept-like"/>
</dbReference>
<evidence type="ECO:0000256" key="7">
    <source>
        <dbReference type="ARBA" id="ARBA00023136"/>
    </source>
</evidence>
<dbReference type="InterPro" id="IPR005311">
    <property type="entry name" value="PBP_dimer"/>
</dbReference>